<comment type="caution">
    <text evidence="2">The sequence shown here is derived from an EMBL/GenBank/DDBJ whole genome shotgun (WGS) entry which is preliminary data.</text>
</comment>
<dbReference type="SUPFAM" id="SSF46689">
    <property type="entry name" value="Homeodomain-like"/>
    <property type="match status" value="1"/>
</dbReference>
<protein>
    <submittedName>
        <fullName evidence="2">Transposase-like protein</fullName>
    </submittedName>
</protein>
<evidence type="ECO:0000313" key="2">
    <source>
        <dbReference type="EMBL" id="MDR7302780.1"/>
    </source>
</evidence>
<gene>
    <name evidence="2" type="ORF">JOF55_002961</name>
</gene>
<dbReference type="GO" id="GO:0004803">
    <property type="term" value="F:transposase activity"/>
    <property type="evidence" value="ECO:0007669"/>
    <property type="project" value="InterPro"/>
</dbReference>
<dbReference type="GO" id="GO:0006313">
    <property type="term" value="P:DNA transposition"/>
    <property type="evidence" value="ECO:0007669"/>
    <property type="project" value="InterPro"/>
</dbReference>
<keyword evidence="3" id="KW-1185">Reference proteome</keyword>
<name>A0AAE3ZFF4_9ACTN</name>
<dbReference type="Proteomes" id="UP001180845">
    <property type="component" value="Unassembled WGS sequence"/>
</dbReference>
<dbReference type="InterPro" id="IPR036388">
    <property type="entry name" value="WH-like_DNA-bd_sf"/>
</dbReference>
<reference evidence="2" key="1">
    <citation type="submission" date="2023-07" db="EMBL/GenBank/DDBJ databases">
        <title>Sequencing the genomes of 1000 actinobacteria strains.</title>
        <authorList>
            <person name="Klenk H.-P."/>
        </authorList>
    </citation>
    <scope>NUCLEOTIDE SEQUENCE</scope>
    <source>
        <strain evidence="2">DSM 45977</strain>
    </source>
</reference>
<sequence length="140" mass="15231">MAAPNKYPVELKQRAVRMVRDLQRSEGEGRGEITRVARQLGINPESLRNWVRKDDQGTRPSGEIVPESDSAKDARIAELERKLAESQRANEILKAASPDSRGRCNGGLKRISRSGIAECFARSGVEFVGDDVEVGLGAGG</sequence>
<dbReference type="InterPro" id="IPR002514">
    <property type="entry name" value="Transposase_8"/>
</dbReference>
<dbReference type="AlphaFoldDB" id="A0AAE3ZFF4"/>
<organism evidence="2 3">
    <name type="scientific">Haloactinomyces albus</name>
    <dbReference type="NCBI Taxonomy" id="1352928"/>
    <lineage>
        <taxon>Bacteria</taxon>
        <taxon>Bacillati</taxon>
        <taxon>Actinomycetota</taxon>
        <taxon>Actinomycetes</taxon>
        <taxon>Actinopolysporales</taxon>
        <taxon>Actinopolysporaceae</taxon>
        <taxon>Haloactinomyces</taxon>
    </lineage>
</organism>
<dbReference type="InterPro" id="IPR009057">
    <property type="entry name" value="Homeodomain-like_sf"/>
</dbReference>
<accession>A0AAE3ZFF4</accession>
<proteinExistence type="predicted"/>
<dbReference type="Gene3D" id="1.10.10.10">
    <property type="entry name" value="Winged helix-like DNA-binding domain superfamily/Winged helix DNA-binding domain"/>
    <property type="match status" value="1"/>
</dbReference>
<dbReference type="EMBL" id="JAVDXW010000001">
    <property type="protein sequence ID" value="MDR7302780.1"/>
    <property type="molecule type" value="Genomic_DNA"/>
</dbReference>
<evidence type="ECO:0000313" key="3">
    <source>
        <dbReference type="Proteomes" id="UP001180845"/>
    </source>
</evidence>
<evidence type="ECO:0000256" key="1">
    <source>
        <dbReference type="SAM" id="MobiDB-lite"/>
    </source>
</evidence>
<dbReference type="Pfam" id="PF01527">
    <property type="entry name" value="HTH_Tnp_1"/>
    <property type="match status" value="1"/>
</dbReference>
<dbReference type="GO" id="GO:0003677">
    <property type="term" value="F:DNA binding"/>
    <property type="evidence" value="ECO:0007669"/>
    <property type="project" value="InterPro"/>
</dbReference>
<feature type="region of interest" description="Disordered" evidence="1">
    <location>
        <begin position="52"/>
        <end position="71"/>
    </location>
</feature>